<keyword evidence="2" id="KW-0808">Transferase</keyword>
<evidence type="ECO:0000259" key="1">
    <source>
        <dbReference type="Pfam" id="PF08241"/>
    </source>
</evidence>
<accession>A0A0S7BIB3</accession>
<gene>
    <name evidence="2" type="ORF">LARV_01091</name>
</gene>
<dbReference type="GO" id="GO:0008757">
    <property type="term" value="F:S-adenosylmethionine-dependent methyltransferase activity"/>
    <property type="evidence" value="ECO:0007669"/>
    <property type="project" value="InterPro"/>
</dbReference>
<dbReference type="Proteomes" id="UP000055060">
    <property type="component" value="Unassembled WGS sequence"/>
</dbReference>
<dbReference type="CDD" id="cd02440">
    <property type="entry name" value="AdoMet_MTases"/>
    <property type="match status" value="1"/>
</dbReference>
<dbReference type="OrthoDB" id="9772751at2"/>
<evidence type="ECO:0000313" key="3">
    <source>
        <dbReference type="Proteomes" id="UP000055060"/>
    </source>
</evidence>
<dbReference type="SUPFAM" id="SSF53335">
    <property type="entry name" value="S-adenosyl-L-methionine-dependent methyltransferases"/>
    <property type="match status" value="1"/>
</dbReference>
<dbReference type="Pfam" id="PF08241">
    <property type="entry name" value="Methyltransf_11"/>
    <property type="match status" value="1"/>
</dbReference>
<dbReference type="RefSeq" id="WP_075072682.1">
    <property type="nucleotide sequence ID" value="NZ_DF967972.1"/>
</dbReference>
<dbReference type="AlphaFoldDB" id="A0A0S7BIB3"/>
<organism evidence="2">
    <name type="scientific">Longilinea arvoryzae</name>
    <dbReference type="NCBI Taxonomy" id="360412"/>
    <lineage>
        <taxon>Bacteria</taxon>
        <taxon>Bacillati</taxon>
        <taxon>Chloroflexota</taxon>
        <taxon>Anaerolineae</taxon>
        <taxon>Anaerolineales</taxon>
        <taxon>Anaerolineaceae</taxon>
        <taxon>Longilinea</taxon>
    </lineage>
</organism>
<dbReference type="InterPro" id="IPR013216">
    <property type="entry name" value="Methyltransf_11"/>
</dbReference>
<dbReference type="STRING" id="360412.LARV_01091"/>
<reference evidence="2" key="1">
    <citation type="submission" date="2015-07" db="EMBL/GenBank/DDBJ databases">
        <title>Draft Genome Sequences of Anaerolinea thermolimosa IMO-1, Bellilinea caldifistulae GOMI-1, Leptolinea tardivitalis YMTK-2, Levilinea saccharolytica KIBI-1,Longilinea arvoryzae KOME-1, Previously Described as Members of the Anaerolineaceae (Chloroflexi).</title>
        <authorList>
            <person name="Sekiguchi Y."/>
            <person name="Ohashi A."/>
            <person name="Matsuura N."/>
            <person name="Tourlousse M.D."/>
        </authorList>
    </citation>
    <scope>NUCLEOTIDE SEQUENCE [LARGE SCALE GENOMIC DNA]</scope>
    <source>
        <strain evidence="2">KOME-1</strain>
    </source>
</reference>
<evidence type="ECO:0000313" key="2">
    <source>
        <dbReference type="EMBL" id="GAP13338.1"/>
    </source>
</evidence>
<protein>
    <submittedName>
        <fullName evidence="2">Methylase</fullName>
    </submittedName>
</protein>
<feature type="domain" description="Methyltransferase type 11" evidence="1">
    <location>
        <begin position="63"/>
        <end position="158"/>
    </location>
</feature>
<proteinExistence type="predicted"/>
<name>A0A0S7BIB3_9CHLR</name>
<dbReference type="EMBL" id="DF967972">
    <property type="protein sequence ID" value="GAP13338.1"/>
    <property type="molecule type" value="Genomic_DNA"/>
</dbReference>
<keyword evidence="2" id="KW-0489">Methyltransferase</keyword>
<sequence length="254" mass="27918">MDTVSYNRSAWDKQVEKQNMWTIPVTSEQVQAARRGNWQIVLTPTKPVPAGWFPSPLTGHDVLCLASGGGQQGPILAAAGANVTVFDNSPRQLAQDRLVAERDGLILRTVQGDMADLSAFADGSFDLIINPVSTCFVEDVLPVWRECARVLRAGGALLMGFNQPHTYCLDEKDGLWFLRFALPYSDLGSLTPQERAARLGPDDPLEFSHTFTDFLAGQMAAGLALVDLYEDVFPDDPINKFMPQFMATRAVKLT</sequence>
<dbReference type="Gene3D" id="3.40.50.150">
    <property type="entry name" value="Vaccinia Virus protein VP39"/>
    <property type="match status" value="1"/>
</dbReference>
<dbReference type="GO" id="GO:0032259">
    <property type="term" value="P:methylation"/>
    <property type="evidence" value="ECO:0007669"/>
    <property type="project" value="UniProtKB-KW"/>
</dbReference>
<keyword evidence="3" id="KW-1185">Reference proteome</keyword>
<dbReference type="InterPro" id="IPR029063">
    <property type="entry name" value="SAM-dependent_MTases_sf"/>
</dbReference>